<dbReference type="PIRSF" id="PIRSF005962">
    <property type="entry name" value="Pept_M20D_amidohydro"/>
    <property type="match status" value="1"/>
</dbReference>
<dbReference type="Proteomes" id="UP001429357">
    <property type="component" value="Unassembled WGS sequence"/>
</dbReference>
<reference evidence="2 3" key="2">
    <citation type="submission" date="2024-02" db="EMBL/GenBank/DDBJ databases">
        <title>The Genome Sequence of Enterococcus diestrammenae JM9A.</title>
        <authorList>
            <person name="Earl A."/>
            <person name="Manson A."/>
            <person name="Gilmore M."/>
            <person name="Sanders J."/>
            <person name="Shea T."/>
            <person name="Howe W."/>
            <person name="Livny J."/>
            <person name="Cuomo C."/>
            <person name="Neafsey D."/>
            <person name="Birren B."/>
        </authorList>
    </citation>
    <scope>NUCLEOTIDE SEQUENCE [LARGE SCALE GENOMIC DNA]</scope>
    <source>
        <strain evidence="2 3">JM9A</strain>
    </source>
</reference>
<feature type="domain" description="Peptidase M20 dimerisation" evidence="1">
    <location>
        <begin position="186"/>
        <end position="281"/>
    </location>
</feature>
<name>A0ABV0F2J3_9ENTE</name>
<evidence type="ECO:0000259" key="1">
    <source>
        <dbReference type="Pfam" id="PF07687"/>
    </source>
</evidence>
<dbReference type="Gene3D" id="3.30.70.360">
    <property type="match status" value="1"/>
</dbReference>
<evidence type="ECO:0000313" key="3">
    <source>
        <dbReference type="Proteomes" id="UP001429357"/>
    </source>
</evidence>
<dbReference type="Pfam" id="PF01546">
    <property type="entry name" value="Peptidase_M20"/>
    <property type="match status" value="1"/>
</dbReference>
<keyword evidence="3" id="KW-1185">Reference proteome</keyword>
<dbReference type="SUPFAM" id="SSF55031">
    <property type="entry name" value="Bacterial exopeptidase dimerisation domain"/>
    <property type="match status" value="1"/>
</dbReference>
<gene>
    <name evidence="2" type="ORF">BAU18_000851</name>
</gene>
<dbReference type="CDD" id="cd03886">
    <property type="entry name" value="M20_Acy1"/>
    <property type="match status" value="1"/>
</dbReference>
<dbReference type="RefSeq" id="WP_161869296.1">
    <property type="nucleotide sequence ID" value="NZ_MAEI02000001.1"/>
</dbReference>
<evidence type="ECO:0000313" key="2">
    <source>
        <dbReference type="EMBL" id="MEO1781272.1"/>
    </source>
</evidence>
<reference evidence="3" key="1">
    <citation type="submission" date="2016-06" db="EMBL/GenBank/DDBJ databases">
        <title>Four novel species of enterococci isolated from chicken manure.</title>
        <authorList>
            <person name="Van Tyne D."/>
        </authorList>
    </citation>
    <scope>NUCLEOTIDE SEQUENCE [LARGE SCALE GENOMIC DNA]</scope>
    <source>
        <strain evidence="3">JM9A</strain>
    </source>
</reference>
<comment type="caution">
    <text evidence="2">The sequence shown here is derived from an EMBL/GenBank/DDBJ whole genome shotgun (WGS) entry which is preliminary data.</text>
</comment>
<dbReference type="Pfam" id="PF07687">
    <property type="entry name" value="M20_dimer"/>
    <property type="match status" value="1"/>
</dbReference>
<dbReference type="PANTHER" id="PTHR11014">
    <property type="entry name" value="PEPTIDASE M20 FAMILY MEMBER"/>
    <property type="match status" value="1"/>
</dbReference>
<protein>
    <recommendedName>
        <fullName evidence="1">Peptidase M20 dimerisation domain-containing protein</fullName>
    </recommendedName>
</protein>
<dbReference type="SUPFAM" id="SSF53187">
    <property type="entry name" value="Zn-dependent exopeptidases"/>
    <property type="match status" value="1"/>
</dbReference>
<dbReference type="PANTHER" id="PTHR11014:SF98">
    <property type="entry name" value="N-ACETYLDIAMINOPIMELATE DEACETYLASE"/>
    <property type="match status" value="1"/>
</dbReference>
<dbReference type="InterPro" id="IPR002933">
    <property type="entry name" value="Peptidase_M20"/>
</dbReference>
<organism evidence="2 3">
    <name type="scientific">Enterococcus diestrammenae</name>
    <dbReference type="NCBI Taxonomy" id="1155073"/>
    <lineage>
        <taxon>Bacteria</taxon>
        <taxon>Bacillati</taxon>
        <taxon>Bacillota</taxon>
        <taxon>Bacilli</taxon>
        <taxon>Lactobacillales</taxon>
        <taxon>Enterococcaceae</taxon>
        <taxon>Enterococcus</taxon>
    </lineage>
</organism>
<dbReference type="EMBL" id="MAEI02000001">
    <property type="protein sequence ID" value="MEO1781272.1"/>
    <property type="molecule type" value="Genomic_DNA"/>
</dbReference>
<dbReference type="Gene3D" id="3.40.630.10">
    <property type="entry name" value="Zn peptidases"/>
    <property type="match status" value="1"/>
</dbReference>
<dbReference type="InterPro" id="IPR011650">
    <property type="entry name" value="Peptidase_M20_dimer"/>
</dbReference>
<sequence>MEISQEILAYLPEIIRWRRDLHQLPELGLEEFATTAYLKKELQAMGYTDIRQPLATGLVVVIDAEKPGKTLAYRSDIDALPVTEETGADFASPIAGRMHACGHDGHMATLLGFAKYLATHRKARQGRIVLLFQPAEEGPGGAQLLIDTGLFTELAIEEIIGLHVFPEFPEGVIACRPGGMMARNGEVTITVTGRSAHGAQPQQGLDALLAMSAVIQALHTIISRNLSPLEDAVLTFGKIYGGEAMNIIPGAVTIEGTMRAFSDEVYERMVARIEEIAKGVAAGYGCQANVVFHHMYRVVDNHPPLVAKLMQVAGDSYVETPPYLLAEDFSMYQQVVPGLFFFVGIRNQEKGWTAPLHSGQMQFDEKALLAGLQCYVDLLEALNEEENNG</sequence>
<proteinExistence type="predicted"/>
<accession>A0ABV0F2J3</accession>
<dbReference type="InterPro" id="IPR036264">
    <property type="entry name" value="Bact_exopeptidase_dim_dom"/>
</dbReference>
<dbReference type="InterPro" id="IPR017439">
    <property type="entry name" value="Amidohydrolase"/>
</dbReference>
<dbReference type="NCBIfam" id="TIGR01891">
    <property type="entry name" value="amidohydrolases"/>
    <property type="match status" value="1"/>
</dbReference>